<evidence type="ECO:0000256" key="3">
    <source>
        <dbReference type="ARBA" id="ARBA00022475"/>
    </source>
</evidence>
<feature type="domain" description="Mechanosensitive ion channel MscS" evidence="8">
    <location>
        <begin position="107"/>
        <end position="168"/>
    </location>
</feature>
<dbReference type="InterPro" id="IPR011014">
    <property type="entry name" value="MscS_channel_TM-2"/>
</dbReference>
<keyword evidence="4 7" id="KW-0812">Transmembrane</keyword>
<feature type="transmembrane region" description="Helical" evidence="7">
    <location>
        <begin position="26"/>
        <end position="44"/>
    </location>
</feature>
<dbReference type="InterPro" id="IPR023408">
    <property type="entry name" value="MscS_beta-dom_sf"/>
</dbReference>
<dbReference type="InterPro" id="IPR010920">
    <property type="entry name" value="LSM_dom_sf"/>
</dbReference>
<gene>
    <name evidence="10" type="ORF">DF200_04300</name>
</gene>
<dbReference type="RefSeq" id="WP_109137052.1">
    <property type="nucleotide sequence ID" value="NZ_QFFN01000007.1"/>
</dbReference>
<dbReference type="AlphaFoldDB" id="A0A2U2MTC4"/>
<keyword evidence="3" id="KW-1003">Cell membrane</keyword>
<name>A0A2U2MTC4_9BIFI</name>
<sequence length="272" mass="28892">MDITQGSLRNLIENPLAWLESNASRIIFLVIVIAAAAIVVKVVTRGMGIALDKSDIPSASIFINIVRVLIWVFAISIVLQPVFGINPTSLMTALGVGGIAVSFGLKDTISNIIGGFGLMLGKVVQPGDLVSINGATGLVKDVTWRHTIVTERDGSEMWIPNSVLNTAALKKMPESNEAMTTVSFTIRGNDTDTDAIAKTVVDAVRAATDDIMLPDNPPIVKFSGFSPYGIEGRVLLFTKPGVLLSTMQDRAARAIAGEGFLVQNAAGAEEER</sequence>
<comment type="caution">
    <text evidence="10">The sequence shown here is derived from an EMBL/GenBank/DDBJ whole genome shotgun (WGS) entry which is preliminary data.</text>
</comment>
<protein>
    <submittedName>
        <fullName evidence="10">Transporter</fullName>
    </submittedName>
</protein>
<feature type="transmembrane region" description="Helical" evidence="7">
    <location>
        <begin position="56"/>
        <end position="79"/>
    </location>
</feature>
<dbReference type="OrthoDB" id="9775207at2"/>
<dbReference type="Pfam" id="PF21088">
    <property type="entry name" value="MS_channel_1st"/>
    <property type="match status" value="1"/>
</dbReference>
<dbReference type="PANTHER" id="PTHR30221:SF1">
    <property type="entry name" value="SMALL-CONDUCTANCE MECHANOSENSITIVE CHANNEL"/>
    <property type="match status" value="1"/>
</dbReference>
<proteinExistence type="inferred from homology"/>
<keyword evidence="11" id="KW-1185">Reference proteome</keyword>
<dbReference type="PANTHER" id="PTHR30221">
    <property type="entry name" value="SMALL-CONDUCTANCE MECHANOSENSITIVE CHANNEL"/>
    <property type="match status" value="1"/>
</dbReference>
<evidence type="ECO:0000256" key="2">
    <source>
        <dbReference type="ARBA" id="ARBA00008017"/>
    </source>
</evidence>
<evidence type="ECO:0000256" key="5">
    <source>
        <dbReference type="ARBA" id="ARBA00022989"/>
    </source>
</evidence>
<dbReference type="Gene3D" id="1.10.287.1260">
    <property type="match status" value="1"/>
</dbReference>
<dbReference type="GO" id="GO:0008381">
    <property type="term" value="F:mechanosensitive monoatomic ion channel activity"/>
    <property type="evidence" value="ECO:0007669"/>
    <property type="project" value="InterPro"/>
</dbReference>
<evidence type="ECO:0000256" key="1">
    <source>
        <dbReference type="ARBA" id="ARBA00004651"/>
    </source>
</evidence>
<feature type="domain" description="Mechanosensitive ion channel transmembrane helices 2/3" evidence="9">
    <location>
        <begin position="64"/>
        <end position="106"/>
    </location>
</feature>
<keyword evidence="5 7" id="KW-1133">Transmembrane helix</keyword>
<dbReference type="InterPro" id="IPR006685">
    <property type="entry name" value="MscS_channel_2nd"/>
</dbReference>
<reference evidence="10 11" key="1">
    <citation type="journal article" date="2018" name="Int. J. Syst. Evol. Microbiol.">
        <title>Bifidobacterium catulorum sp. nov., a novel taxon from the faeces of the baby common marmoset (Callithrix jacchus).</title>
        <authorList>
            <person name="Modesto M."/>
            <person name="Michelini S."/>
            <person name="Oki K."/>
            <person name="Biavati B."/>
            <person name="Watanabe K."/>
            <person name="Mattarelli P."/>
        </authorList>
    </citation>
    <scope>NUCLEOTIDE SEQUENCE [LARGE SCALE GENOMIC DNA]</scope>
    <source>
        <strain evidence="10 11">MRM 8.19</strain>
    </source>
</reference>
<feature type="transmembrane region" description="Helical" evidence="7">
    <location>
        <begin position="85"/>
        <end position="105"/>
    </location>
</feature>
<dbReference type="SUPFAM" id="SSF50182">
    <property type="entry name" value="Sm-like ribonucleoproteins"/>
    <property type="match status" value="1"/>
</dbReference>
<evidence type="ECO:0000259" key="8">
    <source>
        <dbReference type="Pfam" id="PF00924"/>
    </source>
</evidence>
<dbReference type="GO" id="GO:0005886">
    <property type="term" value="C:plasma membrane"/>
    <property type="evidence" value="ECO:0007669"/>
    <property type="project" value="UniProtKB-SubCell"/>
</dbReference>
<dbReference type="EMBL" id="QFFN01000007">
    <property type="protein sequence ID" value="PWG60117.1"/>
    <property type="molecule type" value="Genomic_DNA"/>
</dbReference>
<evidence type="ECO:0000313" key="10">
    <source>
        <dbReference type="EMBL" id="PWG60117.1"/>
    </source>
</evidence>
<evidence type="ECO:0000256" key="6">
    <source>
        <dbReference type="ARBA" id="ARBA00023136"/>
    </source>
</evidence>
<comment type="subcellular location">
    <subcellularLocation>
        <location evidence="1">Cell membrane</location>
        <topology evidence="1">Multi-pass membrane protein</topology>
    </subcellularLocation>
</comment>
<accession>A0A2U2MTC4</accession>
<dbReference type="Gene3D" id="2.30.30.60">
    <property type="match status" value="1"/>
</dbReference>
<dbReference type="Pfam" id="PF00924">
    <property type="entry name" value="MS_channel_2nd"/>
    <property type="match status" value="1"/>
</dbReference>
<evidence type="ECO:0000313" key="11">
    <source>
        <dbReference type="Proteomes" id="UP000245753"/>
    </source>
</evidence>
<evidence type="ECO:0000256" key="7">
    <source>
        <dbReference type="SAM" id="Phobius"/>
    </source>
</evidence>
<comment type="similarity">
    <text evidence="2">Belongs to the MscS (TC 1.A.23) family.</text>
</comment>
<evidence type="ECO:0000259" key="9">
    <source>
        <dbReference type="Pfam" id="PF21088"/>
    </source>
</evidence>
<dbReference type="Proteomes" id="UP000245753">
    <property type="component" value="Unassembled WGS sequence"/>
</dbReference>
<dbReference type="SUPFAM" id="SSF82861">
    <property type="entry name" value="Mechanosensitive channel protein MscS (YggB), transmembrane region"/>
    <property type="match status" value="1"/>
</dbReference>
<dbReference type="InterPro" id="IPR049142">
    <property type="entry name" value="MS_channel_1st"/>
</dbReference>
<organism evidence="10 11">
    <name type="scientific">Bifidobacterium catulorum</name>
    <dbReference type="NCBI Taxonomy" id="1630173"/>
    <lineage>
        <taxon>Bacteria</taxon>
        <taxon>Bacillati</taxon>
        <taxon>Actinomycetota</taxon>
        <taxon>Actinomycetes</taxon>
        <taxon>Bifidobacteriales</taxon>
        <taxon>Bifidobacteriaceae</taxon>
        <taxon>Bifidobacterium</taxon>
    </lineage>
</organism>
<evidence type="ECO:0000256" key="4">
    <source>
        <dbReference type="ARBA" id="ARBA00022692"/>
    </source>
</evidence>
<dbReference type="InterPro" id="IPR045275">
    <property type="entry name" value="MscS_archaea/bacteria_type"/>
</dbReference>
<keyword evidence="6 7" id="KW-0472">Membrane</keyword>